<protein>
    <submittedName>
        <fullName evidence="2">(rape) hypothetical protein</fullName>
    </submittedName>
</protein>
<keyword evidence="1" id="KW-0472">Membrane</keyword>
<gene>
    <name evidence="2" type="ORF">DARMORV10_A01P14720.1</name>
</gene>
<sequence length="125" mass="14413">MLQRADLLFYMFLMFQVIFYIHFQTAQTRERDHVGRNLMRRFPALINNLKPIFPASGSNAGKVVRTIVPKKPGNENNGERETMKKIEESVEPLVAFSRPPPFPPFIGPLVMYSLLQSWSSRDEDG</sequence>
<dbReference type="EMBL" id="HG994355">
    <property type="protein sequence ID" value="CAF2149367.1"/>
    <property type="molecule type" value="Genomic_DNA"/>
</dbReference>
<evidence type="ECO:0000313" key="2">
    <source>
        <dbReference type="EMBL" id="CAF2149367.1"/>
    </source>
</evidence>
<keyword evidence="1" id="KW-1133">Transmembrane helix</keyword>
<proteinExistence type="predicted"/>
<name>A0A816XPX3_BRANA</name>
<organism evidence="2">
    <name type="scientific">Brassica napus</name>
    <name type="common">Rape</name>
    <dbReference type="NCBI Taxonomy" id="3708"/>
    <lineage>
        <taxon>Eukaryota</taxon>
        <taxon>Viridiplantae</taxon>
        <taxon>Streptophyta</taxon>
        <taxon>Embryophyta</taxon>
        <taxon>Tracheophyta</taxon>
        <taxon>Spermatophyta</taxon>
        <taxon>Magnoliopsida</taxon>
        <taxon>eudicotyledons</taxon>
        <taxon>Gunneridae</taxon>
        <taxon>Pentapetalae</taxon>
        <taxon>rosids</taxon>
        <taxon>malvids</taxon>
        <taxon>Brassicales</taxon>
        <taxon>Brassicaceae</taxon>
        <taxon>Brassiceae</taxon>
        <taxon>Brassica</taxon>
    </lineage>
</organism>
<reference evidence="2" key="1">
    <citation type="submission" date="2021-01" db="EMBL/GenBank/DDBJ databases">
        <authorList>
            <consortium name="Genoscope - CEA"/>
            <person name="William W."/>
        </authorList>
    </citation>
    <scope>NUCLEOTIDE SEQUENCE</scope>
</reference>
<dbReference type="Proteomes" id="UP001295469">
    <property type="component" value="Chromosome A01"/>
</dbReference>
<keyword evidence="1" id="KW-0812">Transmembrane</keyword>
<dbReference type="AlphaFoldDB" id="A0A816XPX3"/>
<evidence type="ECO:0000256" key="1">
    <source>
        <dbReference type="SAM" id="Phobius"/>
    </source>
</evidence>
<accession>A0A816XPX3</accession>
<feature type="transmembrane region" description="Helical" evidence="1">
    <location>
        <begin position="7"/>
        <end position="23"/>
    </location>
</feature>